<feature type="compositionally biased region" description="Low complexity" evidence="1">
    <location>
        <begin position="75"/>
        <end position="91"/>
    </location>
</feature>
<dbReference type="Proteomes" id="UP000253975">
    <property type="component" value="Unassembled WGS sequence"/>
</dbReference>
<feature type="region of interest" description="Disordered" evidence="1">
    <location>
        <begin position="34"/>
        <end position="117"/>
    </location>
</feature>
<dbReference type="SMART" id="SM00710">
    <property type="entry name" value="PbH1"/>
    <property type="match status" value="8"/>
</dbReference>
<protein>
    <recommendedName>
        <fullName evidence="5">MBG domain-containing protein</fullName>
    </recommendedName>
</protein>
<evidence type="ECO:0000313" key="3">
    <source>
        <dbReference type="EMBL" id="RDB55610.1"/>
    </source>
</evidence>
<dbReference type="SUPFAM" id="SSF51126">
    <property type="entry name" value="Pectin lyase-like"/>
    <property type="match status" value="2"/>
</dbReference>
<organism evidence="3 4">
    <name type="scientific">Slackia isoflavoniconvertens</name>
    <dbReference type="NCBI Taxonomy" id="572010"/>
    <lineage>
        <taxon>Bacteria</taxon>
        <taxon>Bacillati</taxon>
        <taxon>Actinomycetota</taxon>
        <taxon>Coriobacteriia</taxon>
        <taxon>Eggerthellales</taxon>
        <taxon>Eggerthellaceae</taxon>
        <taxon>Slackia</taxon>
    </lineage>
</organism>
<dbReference type="Gene3D" id="2.160.20.20">
    <property type="match status" value="1"/>
</dbReference>
<feature type="compositionally biased region" description="Basic and acidic residues" evidence="1">
    <location>
        <begin position="92"/>
        <end position="101"/>
    </location>
</feature>
<dbReference type="InterPro" id="IPR006626">
    <property type="entry name" value="PbH1"/>
</dbReference>
<feature type="chain" id="PRO_5016801850" description="MBG domain-containing protein" evidence="2">
    <location>
        <begin position="30"/>
        <end position="1589"/>
    </location>
</feature>
<dbReference type="EMBL" id="PPTO01000018">
    <property type="protein sequence ID" value="RDB55610.1"/>
    <property type="molecule type" value="Genomic_DNA"/>
</dbReference>
<gene>
    <name evidence="3" type="ORF">C1881_09235</name>
</gene>
<dbReference type="RefSeq" id="WP_114616231.1">
    <property type="nucleotide sequence ID" value="NZ_PPTO01000018.1"/>
</dbReference>
<evidence type="ECO:0000256" key="1">
    <source>
        <dbReference type="SAM" id="MobiDB-lite"/>
    </source>
</evidence>
<reference evidence="3 4" key="1">
    <citation type="journal article" date="2018" name="Elife">
        <title>Discovery and characterization of a prevalent human gut bacterial enzyme sufficient for the inactivation of a family of plant toxins.</title>
        <authorList>
            <person name="Koppel N."/>
            <person name="Bisanz J.E."/>
            <person name="Pandelia M.E."/>
            <person name="Turnbaugh P.J."/>
            <person name="Balskus E.P."/>
        </authorList>
    </citation>
    <scope>NUCLEOTIDE SEQUENCE [LARGE SCALE GENOMIC DNA]</scope>
    <source>
        <strain evidence="3 4">OB21 GAM31</strain>
    </source>
</reference>
<dbReference type="InterPro" id="IPR012332">
    <property type="entry name" value="Autotransporter_pectin_lyase_C"/>
</dbReference>
<evidence type="ECO:0008006" key="5">
    <source>
        <dbReference type="Google" id="ProtNLM"/>
    </source>
</evidence>
<keyword evidence="2" id="KW-0732">Signal</keyword>
<feature type="signal peptide" evidence="2">
    <location>
        <begin position="1"/>
        <end position="29"/>
    </location>
</feature>
<dbReference type="InterPro" id="IPR011050">
    <property type="entry name" value="Pectin_lyase_fold/virulence"/>
</dbReference>
<feature type="compositionally biased region" description="Polar residues" evidence="1">
    <location>
        <begin position="59"/>
        <end position="69"/>
    </location>
</feature>
<comment type="caution">
    <text evidence="3">The sequence shown here is derived from an EMBL/GenBank/DDBJ whole genome shotgun (WGS) entry which is preliminary data.</text>
</comment>
<name>A0A369L8G7_9ACTN</name>
<evidence type="ECO:0000313" key="4">
    <source>
        <dbReference type="Proteomes" id="UP000253975"/>
    </source>
</evidence>
<proteinExistence type="predicted"/>
<accession>A0A369L8G7</accession>
<sequence>MKTSNANKVISVLVSVAMCPMMLPTAAFAAENDAASSAPPSVEREQSANQAEGVEAGASASNDTLTTQPEAADNTTDATASEETPAPATTTEKAEATEDKAATPAAKTGKESNETAVAEVNGTTYSSLQDAINAASRNATVKLLADTKENVTISTPYVTLDLNGYTLNGGTEKGKPALTVTDRVTVKDSSEAKTGTIKREDTAENSGVSSHYVIDIQGSGWLTFESGNVTNNSGNESGKGASLVRVGDDSVAKYPGLNIKGGNFTQNNFIVIKVDSGDLFLNGGTLNSTDSYAIENWHRATVKGGTVNGAVATWTYSGGHNSDLAISGGTINGDVKSVTYDGAEGKTAKVSITGGVVNGTLNTFDYSTGTTSNDPTKATIEVTSGTFSTDPSRYLIEGSAATPNADGTYGVAKAYLAQVGENSYYTMDEAFKAQTASGEAITLLRDYTTGSTFNSGTVARVVDLNGHTWTCTGTDANSAAFEINNPNASLTVKNGKVVSSQLVGLIPSAMGGTIKYDNSTLTFEGVEATTTATSGIETNGNNTNDTVVLKDSTLNVPNGFGIYFPSSGTLTIDNSTINAKTMGAQVCSGNLNVNAGSAITVSGDPVEKTEGDGAIQDGAAISIVNRPGYKGLGQIAITGGTFTAKDANAAIKAYTWNSAAKQESDFDNAAKTVAVYGGTFSSSVPEALCAEGCNPVENPDGTHGVSGSVAQVGFKAFNTLQAAIDSAQDGETVTLLTDATEDAVISKSITLDLGGKTLTNTNSGKATISVQGGTVTVKNGNVVGGTGYYNIEVTKSSNANLTLADVTATAGNTGSSMIDNWGTLTIESGSYSGGLNVVKSEEDSTLTINGGTFTRETAPRWGITGTVLVYGATTITGGTFNEKSTSPNARVVVTGKVDGYDSVTYIKGGTFNGNGNNVLHHLSPAQADDSFKVSGGTFNKSIPDYYCADGFIPKSNGDGTYGVKEGYYVAQIGSKKYETLADAIRLAAKGKTITLLTDVEQNTQLTINKNITLDLNGKTIKNTQDIWGDNANAILSITNGAKVTITGNGIIDAKENDCYTINVVKGDLTIENGTFYGNVSVVQVQEGTLSVKGGTFDLHQKWEGSSKYLFNCIDDAYASGSANVAISGGTFVDFDPSASPEGEGTSYLAPGYAPTDNGDGTYGVVAGVAQIGTKAYANLQAAIDAAQDGETVTLLTDIVLDAQAGTESTLYPQFTISGKKLTLDMQGHKISYSEESRTKDYGKASLLTLSIDKGSDVTITGNGTIDTELGSNQAYGINILGGSNLTIDNGTFYGAMTAVQVQKGGLVINGGTFLMAPTCKEQVPQYAKYIINCIDAAWKDGSATVSIKGGAFGYDYSHSPEGEGTSYLAPGYAPVANANGTYGVKLAEGPYQLQDYRTGDQASWTYPTQEGMAFAGWYKDATFETPCTESDVEGAAYAKFVKITDLLQFRGGSLRMDLSEPSVSTYLRFGYTMAIPEGTTFVENGWYYKRVTVSSPDDVRFVAYNNAMNNDGTVTANLVFNNVKTNLYKANFTEKAFVKYVTADGTTVEAVESTYQSRSVSEVADAILKHPMASKAEKEYASNIKAAIQ</sequence>
<evidence type="ECO:0000256" key="2">
    <source>
        <dbReference type="SAM" id="SignalP"/>
    </source>
</evidence>